<feature type="transmembrane region" description="Helical" evidence="6">
    <location>
        <begin position="222"/>
        <end position="243"/>
    </location>
</feature>
<evidence type="ECO:0000313" key="8">
    <source>
        <dbReference type="Proteomes" id="UP001196509"/>
    </source>
</evidence>
<comment type="caution">
    <text evidence="7">The sequence shown here is derived from an EMBL/GenBank/DDBJ whole genome shotgun (WGS) entry which is preliminary data.</text>
</comment>
<dbReference type="GO" id="GO:0016020">
    <property type="term" value="C:membrane"/>
    <property type="evidence" value="ECO:0007669"/>
    <property type="project" value="UniProtKB-SubCell"/>
</dbReference>
<dbReference type="AlphaFoldDB" id="A0AAE2ZKE3"/>
<evidence type="ECO:0000256" key="4">
    <source>
        <dbReference type="ARBA" id="ARBA00022989"/>
    </source>
</evidence>
<dbReference type="GO" id="GO:0055085">
    <property type="term" value="P:transmembrane transport"/>
    <property type="evidence" value="ECO:0007669"/>
    <property type="project" value="TreeGrafter"/>
</dbReference>
<dbReference type="RefSeq" id="WP_220228307.1">
    <property type="nucleotide sequence ID" value="NZ_JAICBX010000002.1"/>
</dbReference>
<feature type="transmembrane region" description="Helical" evidence="6">
    <location>
        <begin position="249"/>
        <end position="278"/>
    </location>
</feature>
<feature type="transmembrane region" description="Helical" evidence="6">
    <location>
        <begin position="285"/>
        <end position="307"/>
    </location>
</feature>
<evidence type="ECO:0000256" key="5">
    <source>
        <dbReference type="ARBA" id="ARBA00023136"/>
    </source>
</evidence>
<organism evidence="7 8">
    <name type="scientific">Flavimaribacter sediminis</name>
    <dbReference type="NCBI Taxonomy" id="2865987"/>
    <lineage>
        <taxon>Bacteria</taxon>
        <taxon>Pseudomonadati</taxon>
        <taxon>Pseudomonadota</taxon>
        <taxon>Alphaproteobacteria</taxon>
        <taxon>Hyphomicrobiales</taxon>
        <taxon>Rhizobiaceae</taxon>
        <taxon>Flavimaribacter</taxon>
    </lineage>
</organism>
<sequence length="368" mass="39574">MSKAIAFADFWLIHMTQTGAYSEKTSEQSEPAIRGFAARSAIFVALASLAFLFWYLRQTLVVAYVSVVIAVILVAGADALRRVLPIDRRWRILATCTLIVLGLFLFGLFLWPQLSLQYDYLVDQLAEALDKLEQTTGFSVDGTLGLDNASGPLPDILGKVIPMAGTLLSILTGTVLVLLAGTFLALDPPLYRDGLVKIFPSRLHGEIRDAFDRTGKGLKMWLVGKLVSMAIVGVLTGLGVWIIGLPSPLALGAVAFLTAFVPLIGPLFGAVPALVLALADDGQTLLWTILVYMAVQMVESNLITPLIQRRAVNVPPALFMLSVLCMGSLFGAMGVVLAGPLTVTLFILARALYIERKLDVSDGKKSSA</sequence>
<keyword evidence="5 6" id="KW-0472">Membrane</keyword>
<dbReference type="EMBL" id="JAICBX010000002">
    <property type="protein sequence ID" value="MBW8637619.1"/>
    <property type="molecule type" value="Genomic_DNA"/>
</dbReference>
<dbReference type="PANTHER" id="PTHR21716:SF62">
    <property type="entry name" value="TRANSPORT PROTEIN YDBI-RELATED"/>
    <property type="match status" value="1"/>
</dbReference>
<feature type="transmembrane region" description="Helical" evidence="6">
    <location>
        <begin position="36"/>
        <end position="55"/>
    </location>
</feature>
<dbReference type="PANTHER" id="PTHR21716">
    <property type="entry name" value="TRANSMEMBRANE PROTEIN"/>
    <property type="match status" value="1"/>
</dbReference>
<feature type="transmembrane region" description="Helical" evidence="6">
    <location>
        <begin position="92"/>
        <end position="111"/>
    </location>
</feature>
<evidence type="ECO:0000256" key="2">
    <source>
        <dbReference type="ARBA" id="ARBA00009773"/>
    </source>
</evidence>
<reference evidence="7" key="1">
    <citation type="submission" date="2021-08" db="EMBL/GenBank/DDBJ databases">
        <title>Hoeflea bacterium WL0058 sp. nov., isolated from the sediment.</title>
        <authorList>
            <person name="Wang L."/>
            <person name="Zhang D."/>
        </authorList>
    </citation>
    <scope>NUCLEOTIDE SEQUENCE</scope>
    <source>
        <strain evidence="7">WL0058</strain>
    </source>
</reference>
<keyword evidence="8" id="KW-1185">Reference proteome</keyword>
<comment type="subcellular location">
    <subcellularLocation>
        <location evidence="1">Membrane</location>
        <topology evidence="1">Multi-pass membrane protein</topology>
    </subcellularLocation>
</comment>
<proteinExistence type="inferred from homology"/>
<dbReference type="InterPro" id="IPR002549">
    <property type="entry name" value="AI-2E-like"/>
</dbReference>
<feature type="transmembrane region" description="Helical" evidence="6">
    <location>
        <begin position="160"/>
        <end position="186"/>
    </location>
</feature>
<feature type="transmembrane region" description="Helical" evidence="6">
    <location>
        <begin position="61"/>
        <end position="80"/>
    </location>
</feature>
<comment type="similarity">
    <text evidence="2">Belongs to the autoinducer-2 exporter (AI-2E) (TC 2.A.86) family.</text>
</comment>
<evidence type="ECO:0000256" key="6">
    <source>
        <dbReference type="SAM" id="Phobius"/>
    </source>
</evidence>
<gene>
    <name evidence="7" type="ORF">K1W69_10520</name>
</gene>
<evidence type="ECO:0000256" key="3">
    <source>
        <dbReference type="ARBA" id="ARBA00022692"/>
    </source>
</evidence>
<keyword evidence="3 6" id="KW-0812">Transmembrane</keyword>
<accession>A0AAE2ZKE3</accession>
<name>A0AAE2ZKE3_9HYPH</name>
<evidence type="ECO:0000313" key="7">
    <source>
        <dbReference type="EMBL" id="MBW8637619.1"/>
    </source>
</evidence>
<keyword evidence="4 6" id="KW-1133">Transmembrane helix</keyword>
<feature type="transmembrane region" description="Helical" evidence="6">
    <location>
        <begin position="319"/>
        <end position="348"/>
    </location>
</feature>
<protein>
    <submittedName>
        <fullName evidence="7">AI-2E family transporter</fullName>
    </submittedName>
</protein>
<dbReference type="Pfam" id="PF01594">
    <property type="entry name" value="AI-2E_transport"/>
    <property type="match status" value="1"/>
</dbReference>
<dbReference type="Proteomes" id="UP001196509">
    <property type="component" value="Unassembled WGS sequence"/>
</dbReference>
<evidence type="ECO:0000256" key="1">
    <source>
        <dbReference type="ARBA" id="ARBA00004141"/>
    </source>
</evidence>